<dbReference type="Gene3D" id="1.20.1440.100">
    <property type="entry name" value="SG protein - dephosphorylation function"/>
    <property type="match status" value="1"/>
</dbReference>
<dbReference type="InterPro" id="IPR036412">
    <property type="entry name" value="HAD-like_sf"/>
</dbReference>
<gene>
    <name evidence="1" type="ORF">M997_0009</name>
</gene>
<dbReference type="AlphaFoldDB" id="A0AAJ3HVR5"/>
<evidence type="ECO:0000313" key="1">
    <source>
        <dbReference type="EMBL" id="OAT51401.1"/>
    </source>
</evidence>
<dbReference type="Pfam" id="PF12710">
    <property type="entry name" value="HAD"/>
    <property type="match status" value="1"/>
</dbReference>
<dbReference type="GO" id="GO:0016787">
    <property type="term" value="F:hydrolase activity"/>
    <property type="evidence" value="ECO:0007669"/>
    <property type="project" value="UniProtKB-KW"/>
</dbReference>
<keyword evidence="1" id="KW-0378">Hydrolase</keyword>
<keyword evidence="2" id="KW-1185">Reference proteome</keyword>
<protein>
    <submittedName>
        <fullName evidence="1">Phosphoserine phosphatase</fullName>
        <ecNumber evidence="1">3.1.3.3</ecNumber>
    </submittedName>
</protein>
<accession>A0AAJ3HVR5</accession>
<proteinExistence type="predicted"/>
<dbReference type="SUPFAM" id="SSF56784">
    <property type="entry name" value="HAD-like"/>
    <property type="match status" value="1"/>
</dbReference>
<sequence length="139" mass="16196">MNKKKSLAIFDLDETLLCGDSSRLWTNYLWDRKIVQDPAFLALDSQMMKDYYAGKLNIEHYLFEHMSYFNQFTVDLINHWVNDYIQTVIKPLLYPQGINIIAQYQQENIPVIIISATMSFLVHPIAKLLNTDASMGIDM</sequence>
<dbReference type="Proteomes" id="UP000078250">
    <property type="component" value="Unassembled WGS sequence"/>
</dbReference>
<organism evidence="1 2">
    <name type="scientific">Proteus hauseri ATCC 700826</name>
    <dbReference type="NCBI Taxonomy" id="1354271"/>
    <lineage>
        <taxon>Bacteria</taxon>
        <taxon>Pseudomonadati</taxon>
        <taxon>Pseudomonadota</taxon>
        <taxon>Gammaproteobacteria</taxon>
        <taxon>Enterobacterales</taxon>
        <taxon>Morganellaceae</taxon>
        <taxon>Proteus</taxon>
    </lineage>
</organism>
<name>A0AAJ3HVR5_PROHU</name>
<reference evidence="1 2" key="1">
    <citation type="submission" date="2016-04" db="EMBL/GenBank/DDBJ databases">
        <title>ATOL: Assembling a taxonomically balanced genome-scale reconstruction of the evolutionary history of the Enterobacteriaceae.</title>
        <authorList>
            <person name="Plunkett G.III."/>
            <person name="Neeno-Eckwall E.C."/>
            <person name="Glasner J.D."/>
            <person name="Perna N.T."/>
        </authorList>
    </citation>
    <scope>NUCLEOTIDE SEQUENCE [LARGE SCALE GENOMIC DNA]</scope>
    <source>
        <strain evidence="1 2">ATCC 700826</strain>
    </source>
</reference>
<comment type="caution">
    <text evidence="1">The sequence shown here is derived from an EMBL/GenBank/DDBJ whole genome shotgun (WGS) entry which is preliminary data.</text>
</comment>
<dbReference type="EC" id="3.1.3.3" evidence="1"/>
<dbReference type="EMBL" id="LXEV01000001">
    <property type="protein sequence ID" value="OAT51401.1"/>
    <property type="molecule type" value="Genomic_DNA"/>
</dbReference>
<evidence type="ECO:0000313" key="2">
    <source>
        <dbReference type="Proteomes" id="UP000078250"/>
    </source>
</evidence>